<protein>
    <submittedName>
        <fullName evidence="1">Uncharacterized protein</fullName>
    </submittedName>
</protein>
<name>A0A6M5Z4F2_9BACT</name>
<evidence type="ECO:0000313" key="2">
    <source>
        <dbReference type="Proteomes" id="UP000503447"/>
    </source>
</evidence>
<sequence length="144" mass="15876">MSHVTALLVALNTNFAVPVGTPLTPDQERTVRTIAYSVTPKLVSPNRDFQSEVEMPEALVKIYSDHPAEVIGLLIRIGDGAAPKEAVTALTYALSLTLGPKGGAVCVEHFDADAFDRVDKDWQKSPRQHWIGKVREQLKRLNMK</sequence>
<dbReference type="EMBL" id="CP053452">
    <property type="protein sequence ID" value="QJX00344.1"/>
    <property type="molecule type" value="Genomic_DNA"/>
</dbReference>
<dbReference type="RefSeq" id="WP_171475113.1">
    <property type="nucleotide sequence ID" value="NZ_CP053452.2"/>
</dbReference>
<keyword evidence="2" id="KW-1185">Reference proteome</keyword>
<organism evidence="1 2">
    <name type="scientific">Frigoriglobus tundricola</name>
    <dbReference type="NCBI Taxonomy" id="2774151"/>
    <lineage>
        <taxon>Bacteria</taxon>
        <taxon>Pseudomonadati</taxon>
        <taxon>Planctomycetota</taxon>
        <taxon>Planctomycetia</taxon>
        <taxon>Gemmatales</taxon>
        <taxon>Gemmataceae</taxon>
        <taxon>Frigoriglobus</taxon>
    </lineage>
</organism>
<gene>
    <name evidence="1" type="ORF">FTUN_7970</name>
</gene>
<reference evidence="2" key="1">
    <citation type="submission" date="2020-05" db="EMBL/GenBank/DDBJ databases">
        <title>Frigoriglobus tundricola gen. nov., sp. nov., a psychrotolerant cellulolytic planctomycete of the family Gemmataceae with two divergent copies of 16S rRNA gene.</title>
        <authorList>
            <person name="Kulichevskaya I.S."/>
            <person name="Ivanova A.A."/>
            <person name="Naumoff D.G."/>
            <person name="Beletsky A.V."/>
            <person name="Rijpstra W.I.C."/>
            <person name="Sinninghe Damste J.S."/>
            <person name="Mardanov A.V."/>
            <person name="Ravin N.V."/>
            <person name="Dedysh S.N."/>
        </authorList>
    </citation>
    <scope>NUCLEOTIDE SEQUENCE [LARGE SCALE GENOMIC DNA]</scope>
    <source>
        <strain evidence="2">PL17</strain>
    </source>
</reference>
<dbReference type="AlphaFoldDB" id="A0A6M5Z4F2"/>
<dbReference type="KEGG" id="ftj:FTUN_7970"/>
<evidence type="ECO:0000313" key="1">
    <source>
        <dbReference type="EMBL" id="QJX00344.1"/>
    </source>
</evidence>
<proteinExistence type="predicted"/>
<accession>A0A6M5Z4F2</accession>
<dbReference type="Proteomes" id="UP000503447">
    <property type="component" value="Chromosome"/>
</dbReference>